<gene>
    <name evidence="1" type="ORF">GX656_02590</name>
</gene>
<protein>
    <submittedName>
        <fullName evidence="1">Uncharacterized protein</fullName>
    </submittedName>
</protein>
<proteinExistence type="predicted"/>
<evidence type="ECO:0000313" key="1">
    <source>
        <dbReference type="EMBL" id="NLD25504.1"/>
    </source>
</evidence>
<organism evidence="1 2">
    <name type="scientific">Candidatus Dojkabacteria bacterium</name>
    <dbReference type="NCBI Taxonomy" id="2099670"/>
    <lineage>
        <taxon>Bacteria</taxon>
        <taxon>Candidatus Dojkabacteria</taxon>
    </lineage>
</organism>
<dbReference type="AlphaFoldDB" id="A0A847D1A9"/>
<accession>A0A847D1A9</accession>
<dbReference type="EMBL" id="JAAZBX010000007">
    <property type="protein sequence ID" value="NLD25504.1"/>
    <property type="molecule type" value="Genomic_DNA"/>
</dbReference>
<evidence type="ECO:0000313" key="2">
    <source>
        <dbReference type="Proteomes" id="UP000545876"/>
    </source>
</evidence>
<comment type="caution">
    <text evidence="1">The sequence shown here is derived from an EMBL/GenBank/DDBJ whole genome shotgun (WGS) entry which is preliminary data.</text>
</comment>
<reference evidence="1 2" key="1">
    <citation type="journal article" date="2020" name="Biotechnol. Biofuels">
        <title>New insights from the biogas microbiome by comprehensive genome-resolved metagenomics of nearly 1600 species originating from multiple anaerobic digesters.</title>
        <authorList>
            <person name="Campanaro S."/>
            <person name="Treu L."/>
            <person name="Rodriguez-R L.M."/>
            <person name="Kovalovszki A."/>
            <person name="Ziels R.M."/>
            <person name="Maus I."/>
            <person name="Zhu X."/>
            <person name="Kougias P.G."/>
            <person name="Basile A."/>
            <person name="Luo G."/>
            <person name="Schluter A."/>
            <person name="Konstantinidis K.T."/>
            <person name="Angelidaki I."/>
        </authorList>
    </citation>
    <scope>NUCLEOTIDE SEQUENCE [LARGE SCALE GENOMIC DNA]</scope>
    <source>
        <strain evidence="1">AS06rmzACSIP_65</strain>
    </source>
</reference>
<dbReference type="Proteomes" id="UP000545876">
    <property type="component" value="Unassembled WGS sequence"/>
</dbReference>
<sequence length="341" mass="37877">MIIRHEITSRYEEYEFRIPYTTSDKVLVKVGQQVKIGDDILQRSQNSKAFTFFVPTLIPVSASDVKKYICCIDGELVKEGDILLEKEISGGLNIKKIVSPIEGVIDLSRIESGYIDILGEESSSIFKSSFVGRIVDVNLVDGIVVKAKVSSMDIKVLSKMYHKEEGGKIFGEFVIIGEGVDLKLKADDQDYTNKIVFAGKHLHISLLQDLFQKGAAFVLTYSMDYNDFRRQTLPLGILGGFGEISCGTEILKSIAKKDSTLCVVDLEESQIFFLSDYSSSPIRGTFIKKYEGATVRSLSLSNYSMIGKVVEVEEGQTHLTVEWENGSRGMINVGAVEFISL</sequence>
<name>A0A847D1A9_9BACT</name>